<comment type="caution">
    <text evidence="2">The sequence shown here is derived from an EMBL/GenBank/DDBJ whole genome shotgun (WGS) entry which is preliminary data.</text>
</comment>
<evidence type="ECO:0000313" key="2">
    <source>
        <dbReference type="EMBL" id="MFC3998112.1"/>
    </source>
</evidence>
<feature type="compositionally biased region" description="Gly residues" evidence="1">
    <location>
        <begin position="42"/>
        <end position="53"/>
    </location>
</feature>
<dbReference type="EMBL" id="JBHSBH010000012">
    <property type="protein sequence ID" value="MFC3998112.1"/>
    <property type="molecule type" value="Genomic_DNA"/>
</dbReference>
<keyword evidence="3" id="KW-1185">Reference proteome</keyword>
<sequence>MVRTSNETTTDPRSGRAGRKERRARAKADRAAAREARKGAAGRPGGVGPGGGAESSYDMDVREALPPLMGWAHRGGGASVNIPPVPEYQATTAQACGLFPFVTSSKPPAIGTPIGRDLLSGEVVCLDPLAWLRAGLVTNPGCFVLGQPGTGKSTLVKRLVTGSVAFGTQAIILGDTKPDYTSLIQYLGGQVVRIGRGLDRINPLDAGPLGSTLAHLAPADREQLRWEVRSRRISLLMALCTLIREDRITNAEEVVLGAAVDLLDERLGGYRQPTVVDVLQVIEEGPDGLRSLARADDDGRYDERVDDLVFTLRLLCTGSLAGVFDGPTTNPIDLEAPGVSVDISRVGAAGDKLLTAAMLCTWSYGFGMVDAAAMLAEHGVMRPRSYIGVMDELWRALRGAPGLVEYADSLTRLNRSKGMASVMVTHSLSDLEALANEEDRAKARGFVDRSAIMILAGLPPRELARVNQITPLTEPESGLVSSWSSPDSWQPGTLHPGRGRYLIKTGAERLGIPVQMTLTGDEFDLYDTDQAIRRA</sequence>
<name>A0ABV8FSX9_9ACTN</name>
<feature type="compositionally biased region" description="Polar residues" evidence="1">
    <location>
        <begin position="1"/>
        <end position="11"/>
    </location>
</feature>
<feature type="compositionally biased region" description="Polar residues" evidence="1">
    <location>
        <begin position="479"/>
        <end position="491"/>
    </location>
</feature>
<dbReference type="InterPro" id="IPR027417">
    <property type="entry name" value="P-loop_NTPase"/>
</dbReference>
<evidence type="ECO:0000256" key="1">
    <source>
        <dbReference type="SAM" id="MobiDB-lite"/>
    </source>
</evidence>
<feature type="region of interest" description="Disordered" evidence="1">
    <location>
        <begin position="475"/>
        <end position="494"/>
    </location>
</feature>
<dbReference type="RefSeq" id="WP_378535647.1">
    <property type="nucleotide sequence ID" value="NZ_JBHSBH010000012.1"/>
</dbReference>
<protein>
    <recommendedName>
        <fullName evidence="4">ATP/GTP-binding protein</fullName>
    </recommendedName>
</protein>
<feature type="compositionally biased region" description="Basic residues" evidence="1">
    <location>
        <begin position="16"/>
        <end position="25"/>
    </location>
</feature>
<organism evidence="2 3">
    <name type="scientific">Nocardiopsis sediminis</name>
    <dbReference type="NCBI Taxonomy" id="1778267"/>
    <lineage>
        <taxon>Bacteria</taxon>
        <taxon>Bacillati</taxon>
        <taxon>Actinomycetota</taxon>
        <taxon>Actinomycetes</taxon>
        <taxon>Streptosporangiales</taxon>
        <taxon>Nocardiopsidaceae</taxon>
        <taxon>Nocardiopsis</taxon>
    </lineage>
</organism>
<feature type="compositionally biased region" description="Basic and acidic residues" evidence="1">
    <location>
        <begin position="26"/>
        <end position="38"/>
    </location>
</feature>
<dbReference type="Proteomes" id="UP001595847">
    <property type="component" value="Unassembled WGS sequence"/>
</dbReference>
<evidence type="ECO:0000313" key="3">
    <source>
        <dbReference type="Proteomes" id="UP001595847"/>
    </source>
</evidence>
<evidence type="ECO:0008006" key="4">
    <source>
        <dbReference type="Google" id="ProtNLM"/>
    </source>
</evidence>
<proteinExistence type="predicted"/>
<gene>
    <name evidence="2" type="ORF">ACFOVU_19440</name>
</gene>
<feature type="region of interest" description="Disordered" evidence="1">
    <location>
        <begin position="1"/>
        <end position="56"/>
    </location>
</feature>
<dbReference type="SUPFAM" id="SSF52540">
    <property type="entry name" value="P-loop containing nucleoside triphosphate hydrolases"/>
    <property type="match status" value="1"/>
</dbReference>
<accession>A0ABV8FSX9</accession>
<dbReference type="Gene3D" id="3.40.50.300">
    <property type="entry name" value="P-loop containing nucleotide triphosphate hydrolases"/>
    <property type="match status" value="2"/>
</dbReference>
<reference evidence="3" key="1">
    <citation type="journal article" date="2019" name="Int. J. Syst. Evol. Microbiol.">
        <title>The Global Catalogue of Microorganisms (GCM) 10K type strain sequencing project: providing services to taxonomists for standard genome sequencing and annotation.</title>
        <authorList>
            <consortium name="The Broad Institute Genomics Platform"/>
            <consortium name="The Broad Institute Genome Sequencing Center for Infectious Disease"/>
            <person name="Wu L."/>
            <person name="Ma J."/>
        </authorList>
    </citation>
    <scope>NUCLEOTIDE SEQUENCE [LARGE SCALE GENOMIC DNA]</scope>
    <source>
        <strain evidence="3">TBRC 1826</strain>
    </source>
</reference>